<evidence type="ECO:0000313" key="2">
    <source>
        <dbReference type="EMBL" id="VEL17017.1"/>
    </source>
</evidence>
<dbReference type="SUPFAM" id="SSF50729">
    <property type="entry name" value="PH domain-like"/>
    <property type="match status" value="1"/>
</dbReference>
<gene>
    <name evidence="2" type="ORF">PXEA_LOCUS10457</name>
</gene>
<organism evidence="2 3">
    <name type="scientific">Protopolystoma xenopodis</name>
    <dbReference type="NCBI Taxonomy" id="117903"/>
    <lineage>
        <taxon>Eukaryota</taxon>
        <taxon>Metazoa</taxon>
        <taxon>Spiralia</taxon>
        <taxon>Lophotrochozoa</taxon>
        <taxon>Platyhelminthes</taxon>
        <taxon>Monogenea</taxon>
        <taxon>Polyopisthocotylea</taxon>
        <taxon>Polystomatidea</taxon>
        <taxon>Polystomatidae</taxon>
        <taxon>Protopolystoma</taxon>
    </lineage>
</organism>
<dbReference type="OrthoDB" id="8963340at2759"/>
<dbReference type="InterPro" id="IPR011993">
    <property type="entry name" value="PH-like_dom_sf"/>
</dbReference>
<comment type="caution">
    <text evidence="2">The sequence shown here is derived from an EMBL/GenBank/DDBJ whole genome shotgun (WGS) entry which is preliminary data.</text>
</comment>
<keyword evidence="3" id="KW-1185">Reference proteome</keyword>
<dbReference type="Pfam" id="PF00568">
    <property type="entry name" value="WH1"/>
    <property type="match status" value="1"/>
</dbReference>
<reference evidence="2" key="1">
    <citation type="submission" date="2018-11" db="EMBL/GenBank/DDBJ databases">
        <authorList>
            <consortium name="Pathogen Informatics"/>
        </authorList>
    </citation>
    <scope>NUCLEOTIDE SEQUENCE</scope>
</reference>
<evidence type="ECO:0000259" key="1">
    <source>
        <dbReference type="PROSITE" id="PS50229"/>
    </source>
</evidence>
<name>A0A448WPT5_9PLAT</name>
<proteinExistence type="predicted"/>
<dbReference type="InterPro" id="IPR000697">
    <property type="entry name" value="WH1/EVH1_dom"/>
</dbReference>
<dbReference type="Gene3D" id="2.30.29.30">
    <property type="entry name" value="Pleckstrin-homology domain (PH domain)/Phosphotyrosine-binding domain (PTB)"/>
    <property type="match status" value="1"/>
</dbReference>
<dbReference type="Proteomes" id="UP000784294">
    <property type="component" value="Unassembled WGS sequence"/>
</dbReference>
<feature type="domain" description="WH1" evidence="1">
    <location>
        <begin position="1"/>
        <end position="81"/>
    </location>
</feature>
<sequence>MTELQLKALFGAKSPGKSYLTYVQQNRLLFQQELYDEMEYTRPLDQFHVMHGDSGPIGLSFADRSEADRFGCMVIERLSRQRTPRSHTISTNKIVTNIGNKSTNLITGPSDICIPTKDKAYSKRSNKTQKASVIHGCKPHKLL</sequence>
<protein>
    <recommendedName>
        <fullName evidence="1">WH1 domain-containing protein</fullName>
    </recommendedName>
</protein>
<dbReference type="PROSITE" id="PS50229">
    <property type="entry name" value="WH1"/>
    <property type="match status" value="1"/>
</dbReference>
<evidence type="ECO:0000313" key="3">
    <source>
        <dbReference type="Proteomes" id="UP000784294"/>
    </source>
</evidence>
<dbReference type="EMBL" id="CAAALY010030743">
    <property type="protein sequence ID" value="VEL17017.1"/>
    <property type="molecule type" value="Genomic_DNA"/>
</dbReference>
<dbReference type="AlphaFoldDB" id="A0A448WPT5"/>
<accession>A0A448WPT5</accession>